<keyword evidence="1" id="KW-1133">Transmembrane helix</keyword>
<comment type="caution">
    <text evidence="2">The sequence shown here is derived from an EMBL/GenBank/DDBJ whole genome shotgun (WGS) entry which is preliminary data.</text>
</comment>
<feature type="transmembrane region" description="Helical" evidence="1">
    <location>
        <begin position="6"/>
        <end position="23"/>
    </location>
</feature>
<evidence type="ECO:0000313" key="2">
    <source>
        <dbReference type="EMBL" id="GAD04158.1"/>
    </source>
</evidence>
<keyword evidence="1" id="KW-0472">Membrane</keyword>
<proteinExistence type="predicted"/>
<evidence type="ECO:0000256" key="1">
    <source>
        <dbReference type="SAM" id="Phobius"/>
    </source>
</evidence>
<gene>
    <name evidence="2" type="ORF">AALB_4238</name>
</gene>
<dbReference type="Proteomes" id="UP000014461">
    <property type="component" value="Unassembled WGS sequence"/>
</dbReference>
<sequence>MITTIAIAQSIKAFSFFNLYYLFSPIIKPSLKLKGLVELV</sequence>
<accession>R9PS97</accession>
<evidence type="ECO:0000313" key="3">
    <source>
        <dbReference type="Proteomes" id="UP000014461"/>
    </source>
</evidence>
<dbReference type="AlphaFoldDB" id="R9PS97"/>
<keyword evidence="3" id="KW-1185">Reference proteome</keyword>
<dbReference type="STRING" id="1331007.AALB_4238"/>
<name>R9PS97_AGAAL</name>
<dbReference type="EMBL" id="BARX01000045">
    <property type="protein sequence ID" value="GAD04158.1"/>
    <property type="molecule type" value="Genomic_DNA"/>
</dbReference>
<reference evidence="2" key="1">
    <citation type="journal article" date="2013" name="Genome Announc.">
        <title>Draft Genome Sequence of Agarivorans albus Strain MKT 106T, an Agarolytic Marine Bacterium.</title>
        <authorList>
            <person name="Yasuike M."/>
            <person name="Nakamura Y."/>
            <person name="Kai W."/>
            <person name="Fujiwara A."/>
            <person name="Fukui Y."/>
            <person name="Satomi M."/>
            <person name="Sano M."/>
        </authorList>
    </citation>
    <scope>NUCLEOTIDE SEQUENCE [LARGE SCALE GENOMIC DNA]</scope>
</reference>
<protein>
    <submittedName>
        <fullName evidence="2">Uncharacterized protein</fullName>
    </submittedName>
</protein>
<keyword evidence="1" id="KW-0812">Transmembrane</keyword>
<organism evidence="2 3">
    <name type="scientific">Agarivorans albus MKT 106</name>
    <dbReference type="NCBI Taxonomy" id="1331007"/>
    <lineage>
        <taxon>Bacteria</taxon>
        <taxon>Pseudomonadati</taxon>
        <taxon>Pseudomonadota</taxon>
        <taxon>Gammaproteobacteria</taxon>
        <taxon>Alteromonadales</taxon>
        <taxon>Alteromonadaceae</taxon>
        <taxon>Agarivorans</taxon>
    </lineage>
</organism>